<dbReference type="Gene3D" id="3.30.2010.10">
    <property type="entry name" value="Metalloproteases ('zincins'), catalytic domain"/>
    <property type="match status" value="1"/>
</dbReference>
<reference evidence="3" key="1">
    <citation type="submission" date="2016-10" db="EMBL/GenBank/DDBJ databases">
        <authorList>
            <person name="Varghese N."/>
            <person name="Submissions S."/>
        </authorList>
    </citation>
    <scope>NUCLEOTIDE SEQUENCE [LARGE SCALE GENOMIC DNA]</scope>
    <source>
        <strain evidence="3">CGMCC 1.6963</strain>
    </source>
</reference>
<dbReference type="InterPro" id="IPR002725">
    <property type="entry name" value="YgjP-like_metallopeptidase"/>
</dbReference>
<gene>
    <name evidence="2" type="ORF">SAMN05216199_1120</name>
</gene>
<sequence length="208" mass="23078">MAYVRGVDTPDVEVRRSRRRRRTVSAYREEGRTVVLIPARFTKAEERQWVATMLDRLAAGDRRRNPSDTELTARAEELSRRYLGGLAKPASIRWVENQQSRWGSCTPADGTIRISTRVRGMPGYVLDYVVLHELAHLIVPGHGKDFWSLVGGFPRMERARGYLEGVAAAAHLDLAPADPARAAAEEAAELDGVAALEVGEEVGEEVDE</sequence>
<evidence type="ECO:0000313" key="2">
    <source>
        <dbReference type="EMBL" id="SER76174.1"/>
    </source>
</evidence>
<protein>
    <recommendedName>
        <fullName evidence="1">YgjP-like metallopeptidase domain-containing protein</fullName>
    </recommendedName>
</protein>
<dbReference type="EMBL" id="FOHB01000001">
    <property type="protein sequence ID" value="SER76174.1"/>
    <property type="molecule type" value="Genomic_DNA"/>
</dbReference>
<name>A0A1H9RU98_9MICO</name>
<keyword evidence="3" id="KW-1185">Reference proteome</keyword>
<feature type="domain" description="YgjP-like metallopeptidase" evidence="1">
    <location>
        <begin position="89"/>
        <end position="160"/>
    </location>
</feature>
<evidence type="ECO:0000313" key="3">
    <source>
        <dbReference type="Proteomes" id="UP000199019"/>
    </source>
</evidence>
<dbReference type="STRING" id="587636.SAMN05216199_1120"/>
<dbReference type="PANTHER" id="PTHR30399">
    <property type="entry name" value="UNCHARACTERIZED PROTEIN YGJP"/>
    <property type="match status" value="1"/>
</dbReference>
<dbReference type="InterPro" id="IPR053136">
    <property type="entry name" value="UTP_pyrophosphatase-like"/>
</dbReference>
<dbReference type="Pfam" id="PF01863">
    <property type="entry name" value="YgjP-like"/>
    <property type="match status" value="1"/>
</dbReference>
<accession>A0A1H9RU98</accession>
<dbReference type="CDD" id="cd07344">
    <property type="entry name" value="M48_yhfN_like"/>
    <property type="match status" value="1"/>
</dbReference>
<proteinExistence type="predicted"/>
<dbReference type="PANTHER" id="PTHR30399:SF1">
    <property type="entry name" value="UTP PYROPHOSPHATASE"/>
    <property type="match status" value="1"/>
</dbReference>
<evidence type="ECO:0000259" key="1">
    <source>
        <dbReference type="Pfam" id="PF01863"/>
    </source>
</evidence>
<dbReference type="AlphaFoldDB" id="A0A1H9RU98"/>
<organism evidence="2 3">
    <name type="scientific">Pedococcus cremeus</name>
    <dbReference type="NCBI Taxonomy" id="587636"/>
    <lineage>
        <taxon>Bacteria</taxon>
        <taxon>Bacillati</taxon>
        <taxon>Actinomycetota</taxon>
        <taxon>Actinomycetes</taxon>
        <taxon>Micrococcales</taxon>
        <taxon>Intrasporangiaceae</taxon>
        <taxon>Pedococcus</taxon>
    </lineage>
</organism>
<dbReference type="Proteomes" id="UP000199019">
    <property type="component" value="Unassembled WGS sequence"/>
</dbReference>